<protein>
    <recommendedName>
        <fullName evidence="3">Polyketide synthase</fullName>
    </recommendedName>
</protein>
<evidence type="ECO:0008006" key="3">
    <source>
        <dbReference type="Google" id="ProtNLM"/>
    </source>
</evidence>
<gene>
    <name evidence="1" type="ORF">NJB1907Z4_C24880</name>
</gene>
<dbReference type="Proteomes" id="UP001058626">
    <property type="component" value="Chromosome"/>
</dbReference>
<evidence type="ECO:0000313" key="2">
    <source>
        <dbReference type="Proteomes" id="UP001058626"/>
    </source>
</evidence>
<sequence length="73" mass="8170">MATATAQPDLMRRFDDLARELDKLINRPDWTHEDKGKLSGRLHDILADLSADDDITTASESQLFAILDEELGS</sequence>
<accession>A0A9N7LTD2</accession>
<name>A0A9N7LTD2_9MYCO</name>
<reference evidence="1" key="1">
    <citation type="submission" date="2022-06" db="EMBL/GenBank/DDBJ databases">
        <title>Complete genome sequence of Mycobacterium pseudoshottsii NJB1907-Z4.</title>
        <authorList>
            <person name="Komine T."/>
            <person name="Fukano H."/>
            <person name="Wada S."/>
        </authorList>
    </citation>
    <scope>NUCLEOTIDE SEQUENCE</scope>
    <source>
        <strain evidence="1">NJB1907-Z4</strain>
    </source>
</reference>
<dbReference type="AlphaFoldDB" id="A0A9N7LTD2"/>
<organism evidence="1 2">
    <name type="scientific">Mycobacterium pseudoshottsii</name>
    <dbReference type="NCBI Taxonomy" id="265949"/>
    <lineage>
        <taxon>Bacteria</taxon>
        <taxon>Bacillati</taxon>
        <taxon>Actinomycetota</taxon>
        <taxon>Actinomycetes</taxon>
        <taxon>Mycobacteriales</taxon>
        <taxon>Mycobacteriaceae</taxon>
        <taxon>Mycobacterium</taxon>
        <taxon>Mycobacterium ulcerans group</taxon>
    </lineage>
</organism>
<proteinExistence type="predicted"/>
<keyword evidence="2" id="KW-1185">Reference proteome</keyword>
<evidence type="ECO:0000313" key="1">
    <source>
        <dbReference type="EMBL" id="BDN82273.1"/>
    </source>
</evidence>
<dbReference type="EMBL" id="AP026367">
    <property type="protein sequence ID" value="BDN82273.1"/>
    <property type="molecule type" value="Genomic_DNA"/>
</dbReference>